<protein>
    <submittedName>
        <fullName evidence="1">Uncharacterized protein</fullName>
    </submittedName>
</protein>
<organism evidence="1">
    <name type="scientific">Bradyrhizobium septentrionale</name>
    <dbReference type="NCBI Taxonomy" id="1404411"/>
    <lineage>
        <taxon>Bacteria</taxon>
        <taxon>Pseudomonadati</taxon>
        <taxon>Pseudomonadota</taxon>
        <taxon>Alphaproteobacteria</taxon>
        <taxon>Hyphomicrobiales</taxon>
        <taxon>Nitrobacteraceae</taxon>
        <taxon>Bradyrhizobium</taxon>
    </lineage>
</organism>
<evidence type="ECO:0000313" key="1">
    <source>
        <dbReference type="EMBL" id="NVI43706.1"/>
    </source>
</evidence>
<dbReference type="RefSeq" id="WP_166202971.1">
    <property type="nucleotide sequence ID" value="NZ_CP088285.1"/>
</dbReference>
<reference evidence="1" key="1">
    <citation type="submission" date="2020-06" db="EMBL/GenBank/DDBJ databases">
        <title>Whole Genome Sequence of Bradyrhizobium sp. Strain 1S1.</title>
        <authorList>
            <person name="Bromfield E.S.P."/>
            <person name="Cloutier S."/>
        </authorList>
    </citation>
    <scope>NUCLEOTIDE SEQUENCE [LARGE SCALE GENOMIC DNA]</scope>
    <source>
        <strain evidence="1">1S1</strain>
    </source>
</reference>
<name>A0A973ZYY2_9BRAD</name>
<dbReference type="AlphaFoldDB" id="A0A973ZYY2"/>
<gene>
    <name evidence="1" type="ORF">HAP48_012295</name>
</gene>
<accession>A0A973ZYY2</accession>
<proteinExistence type="predicted"/>
<dbReference type="EMBL" id="JAAOLE020000001">
    <property type="protein sequence ID" value="NVI43706.1"/>
    <property type="molecule type" value="Genomic_DNA"/>
</dbReference>
<sequence>MTEQEIITARIAEMTHQFRDLQAAIRQLEIRRASHTLHSYRQTERAASH</sequence>
<comment type="caution">
    <text evidence="1">The sequence shown here is derived from an EMBL/GenBank/DDBJ whole genome shotgun (WGS) entry which is preliminary data.</text>
</comment>